<protein>
    <recommendedName>
        <fullName evidence="4">Zinc finger PHD-type domain-containing protein</fullName>
    </recommendedName>
</protein>
<comment type="caution">
    <text evidence="2">The sequence shown here is derived from an EMBL/GenBank/DDBJ whole genome shotgun (WGS) entry which is preliminary data.</text>
</comment>
<dbReference type="SUPFAM" id="SSF57903">
    <property type="entry name" value="FYVE/PHD zinc finger"/>
    <property type="match status" value="1"/>
</dbReference>
<dbReference type="CDD" id="cd15517">
    <property type="entry name" value="PHD_TCF19_like"/>
    <property type="match status" value="1"/>
</dbReference>
<evidence type="ECO:0000256" key="1">
    <source>
        <dbReference type="SAM" id="MobiDB-lite"/>
    </source>
</evidence>
<feature type="compositionally biased region" description="Basic and acidic residues" evidence="1">
    <location>
        <begin position="33"/>
        <end position="66"/>
    </location>
</feature>
<feature type="compositionally biased region" description="Low complexity" evidence="1">
    <location>
        <begin position="220"/>
        <end position="229"/>
    </location>
</feature>
<reference evidence="2 3" key="1">
    <citation type="journal article" date="2024" name="BMC Genomics">
        <title>De novo assembly and annotation of Popillia japonica's genome with initial clues to its potential as an invasive pest.</title>
        <authorList>
            <person name="Cucini C."/>
            <person name="Boschi S."/>
            <person name="Funari R."/>
            <person name="Cardaioli E."/>
            <person name="Iannotti N."/>
            <person name="Marturano G."/>
            <person name="Paoli F."/>
            <person name="Bruttini M."/>
            <person name="Carapelli A."/>
            <person name="Frati F."/>
            <person name="Nardi F."/>
        </authorList>
    </citation>
    <scope>NUCLEOTIDE SEQUENCE [LARGE SCALE GENOMIC DNA]</scope>
    <source>
        <strain evidence="2">DMR45628</strain>
    </source>
</reference>
<proteinExistence type="predicted"/>
<dbReference type="InterPro" id="IPR011011">
    <property type="entry name" value="Znf_FYVE_PHD"/>
</dbReference>
<dbReference type="InterPro" id="IPR013083">
    <property type="entry name" value="Znf_RING/FYVE/PHD"/>
</dbReference>
<evidence type="ECO:0000313" key="3">
    <source>
        <dbReference type="Proteomes" id="UP001458880"/>
    </source>
</evidence>
<gene>
    <name evidence="2" type="ORF">QE152_g29112</name>
</gene>
<sequence length="354" mass="38737">MFTDADYIAAEIEAKKTCSDTQPLTNIEPRPGCSKEPDQIQPDCHIEPRPDCSHEPDQPNELRHGSFMEPLDSSVISSSCKSTLPSFETLHSPNSVAANSQKCQGSASIQITSSSRRMKVSPFHISPVPVTKKKITNRGRKSCASAVITCSPYKEELIQSTAVKSKIVGVTKNITCSPYKEELIQSTAVKSKIVGVTKNIKKSSSGESEVPLYDDERLSESSSGESEVPLYDDDSDLDLPLANRRLSESSSGESEVPLYDDDSDLDLPLGANRRLSESSSGESEVPLYDDDSDLDLPLGNHDVNDTDATCIFCDGKYSEDTKGEQWIQCLMCKLWAHVACSGAEKDHYVCDYCT</sequence>
<evidence type="ECO:0008006" key="4">
    <source>
        <dbReference type="Google" id="ProtNLM"/>
    </source>
</evidence>
<evidence type="ECO:0000313" key="2">
    <source>
        <dbReference type="EMBL" id="KAK9703816.1"/>
    </source>
</evidence>
<organism evidence="2 3">
    <name type="scientific">Popillia japonica</name>
    <name type="common">Japanese beetle</name>
    <dbReference type="NCBI Taxonomy" id="7064"/>
    <lineage>
        <taxon>Eukaryota</taxon>
        <taxon>Metazoa</taxon>
        <taxon>Ecdysozoa</taxon>
        <taxon>Arthropoda</taxon>
        <taxon>Hexapoda</taxon>
        <taxon>Insecta</taxon>
        <taxon>Pterygota</taxon>
        <taxon>Neoptera</taxon>
        <taxon>Endopterygota</taxon>
        <taxon>Coleoptera</taxon>
        <taxon>Polyphaga</taxon>
        <taxon>Scarabaeiformia</taxon>
        <taxon>Scarabaeidae</taxon>
        <taxon>Rutelinae</taxon>
        <taxon>Popillia</taxon>
    </lineage>
</organism>
<name>A0AAW1JIR0_POPJA</name>
<dbReference type="AlphaFoldDB" id="A0AAW1JIR0"/>
<feature type="compositionally biased region" description="Low complexity" evidence="1">
    <location>
        <begin position="277"/>
        <end position="286"/>
    </location>
</feature>
<keyword evidence="3" id="KW-1185">Reference proteome</keyword>
<dbReference type="Proteomes" id="UP001458880">
    <property type="component" value="Unassembled WGS sequence"/>
</dbReference>
<dbReference type="EMBL" id="JASPKY010000363">
    <property type="protein sequence ID" value="KAK9703816.1"/>
    <property type="molecule type" value="Genomic_DNA"/>
</dbReference>
<feature type="region of interest" description="Disordered" evidence="1">
    <location>
        <begin position="204"/>
        <end position="290"/>
    </location>
</feature>
<feature type="region of interest" description="Disordered" evidence="1">
    <location>
        <begin position="19"/>
        <end position="66"/>
    </location>
</feature>
<accession>A0AAW1JIR0</accession>
<dbReference type="Gene3D" id="3.30.40.10">
    <property type="entry name" value="Zinc/RING finger domain, C3HC4 (zinc finger)"/>
    <property type="match status" value="1"/>
</dbReference>
<feature type="compositionally biased region" description="Low complexity" evidence="1">
    <location>
        <begin position="248"/>
        <end position="257"/>
    </location>
</feature>